<comment type="subcellular location">
    <subcellularLocation>
        <location evidence="1">Membrane</location>
    </subcellularLocation>
</comment>
<accession>A0AAD8J748</accession>
<evidence type="ECO:0000256" key="8">
    <source>
        <dbReference type="ARBA" id="ARBA00023004"/>
    </source>
</evidence>
<evidence type="ECO:0000256" key="1">
    <source>
        <dbReference type="ARBA" id="ARBA00004370"/>
    </source>
</evidence>
<dbReference type="GO" id="GO:0005506">
    <property type="term" value="F:iron ion binding"/>
    <property type="evidence" value="ECO:0007669"/>
    <property type="project" value="InterPro"/>
</dbReference>
<evidence type="ECO:0000256" key="3">
    <source>
        <dbReference type="ARBA" id="ARBA00022617"/>
    </source>
</evidence>
<evidence type="ECO:0000313" key="14">
    <source>
        <dbReference type="Proteomes" id="UP001237642"/>
    </source>
</evidence>
<dbReference type="GO" id="GO:0009805">
    <property type="term" value="P:coumarin biosynthetic process"/>
    <property type="evidence" value="ECO:0007669"/>
    <property type="project" value="UniProtKB-ARBA"/>
</dbReference>
<dbReference type="InterPro" id="IPR050665">
    <property type="entry name" value="Cytochrome_P450_Monooxygen"/>
</dbReference>
<evidence type="ECO:0000256" key="2">
    <source>
        <dbReference type="ARBA" id="ARBA00010617"/>
    </source>
</evidence>
<dbReference type="PRINTS" id="PR00463">
    <property type="entry name" value="EP450I"/>
</dbReference>
<dbReference type="GO" id="GO:0020037">
    <property type="term" value="F:heme binding"/>
    <property type="evidence" value="ECO:0007669"/>
    <property type="project" value="InterPro"/>
</dbReference>
<keyword evidence="6" id="KW-1133">Transmembrane helix</keyword>
<dbReference type="PROSITE" id="PS00086">
    <property type="entry name" value="CYTOCHROME_P450"/>
    <property type="match status" value="1"/>
</dbReference>
<dbReference type="InterPro" id="IPR002401">
    <property type="entry name" value="Cyt_P450_E_grp-I"/>
</dbReference>
<dbReference type="FunFam" id="1.10.630.10:FF:000029">
    <property type="entry name" value="Cytochrome P450 734A1"/>
    <property type="match status" value="1"/>
</dbReference>
<evidence type="ECO:0000256" key="12">
    <source>
        <dbReference type="RuleBase" id="RU000461"/>
    </source>
</evidence>
<dbReference type="InterPro" id="IPR001128">
    <property type="entry name" value="Cyt_P450"/>
</dbReference>
<reference evidence="13" key="2">
    <citation type="submission" date="2023-05" db="EMBL/GenBank/DDBJ databases">
        <authorList>
            <person name="Schelkunov M.I."/>
        </authorList>
    </citation>
    <scope>NUCLEOTIDE SEQUENCE</scope>
    <source>
        <strain evidence="13">Hsosn_3</strain>
        <tissue evidence="13">Leaf</tissue>
    </source>
</reference>
<dbReference type="EMBL" id="JAUIZM010000002">
    <property type="protein sequence ID" value="KAK1397182.1"/>
    <property type="molecule type" value="Genomic_DNA"/>
</dbReference>
<evidence type="ECO:0000256" key="11">
    <source>
        <dbReference type="PIRSR" id="PIRSR602401-1"/>
    </source>
</evidence>
<dbReference type="InterPro" id="IPR017972">
    <property type="entry name" value="Cyt_P450_CS"/>
</dbReference>
<dbReference type="GO" id="GO:0016020">
    <property type="term" value="C:membrane"/>
    <property type="evidence" value="ECO:0007669"/>
    <property type="project" value="UniProtKB-SubCell"/>
</dbReference>
<reference evidence="13" key="1">
    <citation type="submission" date="2023-02" db="EMBL/GenBank/DDBJ databases">
        <title>Genome of toxic invasive species Heracleum sosnowskyi carries increased number of genes despite the absence of recent whole-genome duplications.</title>
        <authorList>
            <person name="Schelkunov M."/>
            <person name="Shtratnikova V."/>
            <person name="Makarenko M."/>
            <person name="Klepikova A."/>
            <person name="Omelchenko D."/>
            <person name="Novikova G."/>
            <person name="Obukhova E."/>
            <person name="Bogdanov V."/>
            <person name="Penin A."/>
            <person name="Logacheva M."/>
        </authorList>
    </citation>
    <scope>NUCLEOTIDE SEQUENCE</scope>
    <source>
        <strain evidence="13">Hsosn_3</strain>
        <tissue evidence="13">Leaf</tissue>
    </source>
</reference>
<dbReference type="Proteomes" id="UP001237642">
    <property type="component" value="Unassembled WGS sequence"/>
</dbReference>
<comment type="cofactor">
    <cofactor evidence="11">
        <name>heme</name>
        <dbReference type="ChEBI" id="CHEBI:30413"/>
    </cofactor>
</comment>
<evidence type="ECO:0000256" key="9">
    <source>
        <dbReference type="ARBA" id="ARBA00023033"/>
    </source>
</evidence>
<keyword evidence="9 12" id="KW-0503">Monooxygenase</keyword>
<dbReference type="SUPFAM" id="SSF48264">
    <property type="entry name" value="Cytochrome P450"/>
    <property type="match status" value="1"/>
</dbReference>
<protein>
    <submittedName>
        <fullName evidence="13">Cytochrome P450, family 72, subfamily C, polypeptide 1</fullName>
    </submittedName>
</protein>
<proteinExistence type="inferred from homology"/>
<dbReference type="PRINTS" id="PR00385">
    <property type="entry name" value="P450"/>
</dbReference>
<sequence length="520" mass="59178">MDTLVLLLITLTLVFFVLFAKWTWRVWNLVWLTPRKVEKCLRKQGLKGNSYRFLYGDVKQNSEMNKKAMSWPMNLSDDVATRAIPLIHQTVQKYGENSFIWFGPTPRLLITDPALVKQVLNQTYRFKKLRQNPIVRMFANGLASIDGDQWTQHKKLLNPAFLSPKLKLMLPVMYISCIELVRKWEKLMEKKDCCELDVAPYLNTLTSDVISRTAFGSSYEEGSLVFKLQRQQIELVNKSLQSVYIPGWRFVPTKNNRRMKELSSKIQSSLKNIIEKKTKAMKAGESRADDLLGILLESISKEQCKNGSKNVPISLDDVIGECKLFYFAGQETTSNLLVWTLVLLSIHQNWQTRARNEILQVIGNQGKPNFDHLSHLKVVSMIINEVLRLYPPAHTLTRKVHEDTTLGDITLSSGVEVSLPVLLIHSDTKVWGADAKEFNPERFVDGVFKATNNNQAAYCPFGMGPRTCIGQNFATLEAKLALATILQHFSFELSPSYTHAPATLITLQPQHGAKLIIRKV</sequence>
<keyword evidence="7 12" id="KW-0560">Oxidoreductase</keyword>
<dbReference type="PANTHER" id="PTHR24282:SF255">
    <property type="entry name" value="CYTOCHROME P450 72A11-RELATED"/>
    <property type="match status" value="1"/>
</dbReference>
<evidence type="ECO:0000256" key="4">
    <source>
        <dbReference type="ARBA" id="ARBA00022692"/>
    </source>
</evidence>
<feature type="binding site" description="axial binding residue" evidence="11">
    <location>
        <position position="468"/>
    </location>
    <ligand>
        <name>heme</name>
        <dbReference type="ChEBI" id="CHEBI:30413"/>
    </ligand>
    <ligandPart>
        <name>Fe</name>
        <dbReference type="ChEBI" id="CHEBI:18248"/>
    </ligandPart>
</feature>
<organism evidence="13 14">
    <name type="scientific">Heracleum sosnowskyi</name>
    <dbReference type="NCBI Taxonomy" id="360622"/>
    <lineage>
        <taxon>Eukaryota</taxon>
        <taxon>Viridiplantae</taxon>
        <taxon>Streptophyta</taxon>
        <taxon>Embryophyta</taxon>
        <taxon>Tracheophyta</taxon>
        <taxon>Spermatophyta</taxon>
        <taxon>Magnoliopsida</taxon>
        <taxon>eudicotyledons</taxon>
        <taxon>Gunneridae</taxon>
        <taxon>Pentapetalae</taxon>
        <taxon>asterids</taxon>
        <taxon>campanulids</taxon>
        <taxon>Apiales</taxon>
        <taxon>Apiaceae</taxon>
        <taxon>Apioideae</taxon>
        <taxon>apioid superclade</taxon>
        <taxon>Tordylieae</taxon>
        <taxon>Tordyliinae</taxon>
        <taxon>Heracleum</taxon>
    </lineage>
</organism>
<gene>
    <name evidence="13" type="ORF">POM88_007045</name>
</gene>
<evidence type="ECO:0000256" key="10">
    <source>
        <dbReference type="ARBA" id="ARBA00023136"/>
    </source>
</evidence>
<dbReference type="AlphaFoldDB" id="A0AAD8J748"/>
<evidence type="ECO:0000256" key="7">
    <source>
        <dbReference type="ARBA" id="ARBA00023002"/>
    </source>
</evidence>
<dbReference type="GO" id="GO:0004497">
    <property type="term" value="F:monooxygenase activity"/>
    <property type="evidence" value="ECO:0007669"/>
    <property type="project" value="UniProtKB-KW"/>
</dbReference>
<keyword evidence="10" id="KW-0472">Membrane</keyword>
<dbReference type="PANTHER" id="PTHR24282">
    <property type="entry name" value="CYTOCHROME P450 FAMILY MEMBER"/>
    <property type="match status" value="1"/>
</dbReference>
<evidence type="ECO:0000313" key="13">
    <source>
        <dbReference type="EMBL" id="KAK1397182.1"/>
    </source>
</evidence>
<keyword evidence="5 11" id="KW-0479">Metal-binding</keyword>
<dbReference type="InterPro" id="IPR036396">
    <property type="entry name" value="Cyt_P450_sf"/>
</dbReference>
<evidence type="ECO:0000256" key="6">
    <source>
        <dbReference type="ARBA" id="ARBA00022989"/>
    </source>
</evidence>
<comment type="similarity">
    <text evidence="2 12">Belongs to the cytochrome P450 family.</text>
</comment>
<keyword evidence="14" id="KW-1185">Reference proteome</keyword>
<keyword evidence="8 11" id="KW-0408">Iron</keyword>
<keyword evidence="4" id="KW-0812">Transmembrane</keyword>
<name>A0AAD8J748_9APIA</name>
<comment type="caution">
    <text evidence="13">The sequence shown here is derived from an EMBL/GenBank/DDBJ whole genome shotgun (WGS) entry which is preliminary data.</text>
</comment>
<dbReference type="Gene3D" id="1.10.630.10">
    <property type="entry name" value="Cytochrome P450"/>
    <property type="match status" value="1"/>
</dbReference>
<evidence type="ECO:0000256" key="5">
    <source>
        <dbReference type="ARBA" id="ARBA00022723"/>
    </source>
</evidence>
<dbReference type="GO" id="GO:0016705">
    <property type="term" value="F:oxidoreductase activity, acting on paired donors, with incorporation or reduction of molecular oxygen"/>
    <property type="evidence" value="ECO:0007669"/>
    <property type="project" value="InterPro"/>
</dbReference>
<keyword evidence="3 11" id="KW-0349">Heme</keyword>
<dbReference type="Pfam" id="PF00067">
    <property type="entry name" value="p450"/>
    <property type="match status" value="1"/>
</dbReference>